<dbReference type="EMBL" id="LT607409">
    <property type="protein sequence ID" value="SCF12726.1"/>
    <property type="molecule type" value="Genomic_DNA"/>
</dbReference>
<evidence type="ECO:0000313" key="2">
    <source>
        <dbReference type="EMBL" id="SCF12726.1"/>
    </source>
</evidence>
<dbReference type="Pfam" id="PF13521">
    <property type="entry name" value="AAA_28"/>
    <property type="match status" value="1"/>
</dbReference>
<dbReference type="AlphaFoldDB" id="A0A1C4XWN1"/>
<protein>
    <submittedName>
        <fullName evidence="2">Predicted ATPase</fullName>
    </submittedName>
</protein>
<feature type="domain" description="NadR/Ttd14 AAA" evidence="1">
    <location>
        <begin position="6"/>
        <end position="169"/>
    </location>
</feature>
<evidence type="ECO:0000313" key="3">
    <source>
        <dbReference type="Proteomes" id="UP000198224"/>
    </source>
</evidence>
<gene>
    <name evidence="2" type="ORF">GA0070612_4024</name>
</gene>
<name>A0A1C4XWN1_9ACTN</name>
<dbReference type="RefSeq" id="WP_088989301.1">
    <property type="nucleotide sequence ID" value="NZ_LT607409.1"/>
</dbReference>
<proteinExistence type="predicted"/>
<dbReference type="InterPro" id="IPR038727">
    <property type="entry name" value="NadR/Ttd14_AAA_dom"/>
</dbReference>
<dbReference type="SUPFAM" id="SSF52540">
    <property type="entry name" value="P-loop containing nucleoside triphosphate hydrolases"/>
    <property type="match status" value="1"/>
</dbReference>
<dbReference type="InterPro" id="IPR027417">
    <property type="entry name" value="P-loop_NTPase"/>
</dbReference>
<evidence type="ECO:0000259" key="1">
    <source>
        <dbReference type="Pfam" id="PF13521"/>
    </source>
</evidence>
<keyword evidence="3" id="KW-1185">Reference proteome</keyword>
<dbReference type="Gene3D" id="3.40.50.300">
    <property type="entry name" value="P-loop containing nucleotide triphosphate hydrolases"/>
    <property type="match status" value="1"/>
</dbReference>
<reference evidence="3" key="1">
    <citation type="submission" date="2016-06" db="EMBL/GenBank/DDBJ databases">
        <authorList>
            <person name="Varghese N."/>
            <person name="Submissions Spin"/>
        </authorList>
    </citation>
    <scope>NUCLEOTIDE SEQUENCE [LARGE SCALE GENOMIC DNA]</scope>
    <source>
        <strain evidence="3">DSM 45160</strain>
    </source>
</reference>
<organism evidence="2 3">
    <name type="scientific">Micromonospora chokoriensis</name>
    <dbReference type="NCBI Taxonomy" id="356851"/>
    <lineage>
        <taxon>Bacteria</taxon>
        <taxon>Bacillati</taxon>
        <taxon>Actinomycetota</taxon>
        <taxon>Actinomycetes</taxon>
        <taxon>Micromonosporales</taxon>
        <taxon>Micromonosporaceae</taxon>
        <taxon>Micromonospora</taxon>
    </lineage>
</organism>
<accession>A0A1C4XWN1</accession>
<sequence length="178" mass="19801">MSNRYVVITGGPGSGKTTVLDSLRAAGHVCVEEAGRQITQDQLQIGGQAVHGGDSRLYAEITLSWEIRSYRQAGQHTGPVFFDRGIPDLVGYHLLLGWPVPDHLAAAARLFRYHRRVFIAPPWPEIYANDSERHQDFAEAVRTHDAMAAAYTQLGYELTALPLSDVTSRRTFVERLTL</sequence>
<dbReference type="Proteomes" id="UP000198224">
    <property type="component" value="Chromosome I"/>
</dbReference>